<dbReference type="Proteomes" id="UP001204851">
    <property type="component" value="Unassembled WGS sequence"/>
</dbReference>
<keyword evidence="1" id="KW-0732">Signal</keyword>
<evidence type="ECO:0000256" key="1">
    <source>
        <dbReference type="SAM" id="SignalP"/>
    </source>
</evidence>
<dbReference type="EMBL" id="JAMXMC010000011">
    <property type="protein sequence ID" value="MCO5978579.1"/>
    <property type="molecule type" value="Genomic_DNA"/>
</dbReference>
<sequence>MKTMKFHPIPLARPLGLALSAGLLALLSACGGGGNELGGDETLTLSQSELAVSAIGACYTGNGPTVYIYGGRPPYTLYNSLPDGMTLSSATVANAGDGFTIQFKGACMESMPITVTDDMGRITSLLITSTMEEVTTPIPTAAAPAGGN</sequence>
<gene>
    <name evidence="2" type="ORF">M0L44_17930</name>
</gene>
<feature type="chain" id="PRO_5045446076" description="Lipoprotein" evidence="1">
    <location>
        <begin position="26"/>
        <end position="148"/>
    </location>
</feature>
<dbReference type="RefSeq" id="WP_252771250.1">
    <property type="nucleotide sequence ID" value="NZ_JAMXMC010000011.1"/>
</dbReference>
<proteinExistence type="predicted"/>
<evidence type="ECO:0000313" key="2">
    <source>
        <dbReference type="EMBL" id="MCO5978579.1"/>
    </source>
</evidence>
<organism evidence="2 3">
    <name type="scientific">Ideonella oryzae</name>
    <dbReference type="NCBI Taxonomy" id="2937441"/>
    <lineage>
        <taxon>Bacteria</taxon>
        <taxon>Pseudomonadati</taxon>
        <taxon>Pseudomonadota</taxon>
        <taxon>Betaproteobacteria</taxon>
        <taxon>Burkholderiales</taxon>
        <taxon>Sphaerotilaceae</taxon>
        <taxon>Ideonella</taxon>
    </lineage>
</organism>
<feature type="signal peptide" evidence="1">
    <location>
        <begin position="1"/>
        <end position="25"/>
    </location>
</feature>
<comment type="caution">
    <text evidence="2">The sequence shown here is derived from an EMBL/GenBank/DDBJ whole genome shotgun (WGS) entry which is preliminary data.</text>
</comment>
<evidence type="ECO:0008006" key="4">
    <source>
        <dbReference type="Google" id="ProtNLM"/>
    </source>
</evidence>
<dbReference type="PROSITE" id="PS51257">
    <property type="entry name" value="PROKAR_LIPOPROTEIN"/>
    <property type="match status" value="1"/>
</dbReference>
<protein>
    <recommendedName>
        <fullName evidence="4">Lipoprotein</fullName>
    </recommendedName>
</protein>
<evidence type="ECO:0000313" key="3">
    <source>
        <dbReference type="Proteomes" id="UP001204851"/>
    </source>
</evidence>
<name>A0ABT1BQT1_9BURK</name>
<reference evidence="2 3" key="1">
    <citation type="submission" date="2022-06" db="EMBL/GenBank/DDBJ databases">
        <title>Ideonella sp. NS12-5 Genome sequencing and assembly.</title>
        <authorList>
            <person name="Jung Y."/>
        </authorList>
    </citation>
    <scope>NUCLEOTIDE SEQUENCE [LARGE SCALE GENOMIC DNA]</scope>
    <source>
        <strain evidence="2 3">NS12-5</strain>
    </source>
</reference>
<accession>A0ABT1BQT1</accession>
<keyword evidence="3" id="KW-1185">Reference proteome</keyword>